<dbReference type="OrthoDB" id="424753at2759"/>
<reference evidence="2 3" key="2">
    <citation type="journal article" date="2004" name="Nature">
        <title>Finishing the euchromatic sequence of the human genome.</title>
        <authorList>
            <consortium name="International Human Genome Sequencing Consortium"/>
        </authorList>
    </citation>
    <scope>NUCLEOTIDE SEQUENCE [LARGE SCALE GENOMIC DNA]</scope>
</reference>
<dbReference type="Bgee" id="ENSG00000103326">
    <property type="expression patterns" value="Expressed in lower esophagus mucosa and 156 other cell types or tissues"/>
</dbReference>
<reference evidence="2 3" key="1">
    <citation type="journal article" date="2001" name="Nature">
        <title>Initial sequencing and analysis of the human genome.</title>
        <authorList>
            <consortium name="International Human Genome Sequencing Consortium"/>
            <person name="Lander E.S."/>
            <person name="Linton L.M."/>
            <person name="Birren B."/>
            <person name="Nusbaum C."/>
            <person name="Zody M.C."/>
            <person name="Baldwin J."/>
            <person name="Devon K."/>
            <person name="Dewar K."/>
            <person name="Doyle M."/>
            <person name="FitzHugh W."/>
            <person name="Funke R."/>
            <person name="Gage D."/>
            <person name="Harris K."/>
            <person name="Heaford A."/>
            <person name="Howland J."/>
            <person name="Kann L."/>
            <person name="Lehoczky J."/>
            <person name="LeVine R."/>
            <person name="McEwan P."/>
            <person name="McKernan K."/>
            <person name="Meldrim J."/>
            <person name="Mesirov J.P."/>
            <person name="Miranda C."/>
            <person name="Morris W."/>
            <person name="Naylor J."/>
            <person name="Raymond C."/>
            <person name="Rosetti M."/>
            <person name="Santos R."/>
            <person name="Sheridan A."/>
            <person name="Sougnez C."/>
            <person name="Stange-Thomann N."/>
            <person name="Stojanovic N."/>
            <person name="Subramanian A."/>
            <person name="Wyman D."/>
            <person name="Rogers J."/>
            <person name="Sulston J."/>
            <person name="Ainscough R."/>
            <person name="Beck S."/>
            <person name="Bentley D."/>
            <person name="Burton J."/>
            <person name="Clee C."/>
            <person name="Carter N."/>
            <person name="Coulson A."/>
            <person name="Deadman R."/>
            <person name="Deloukas P."/>
            <person name="Dunham A."/>
            <person name="Dunham I."/>
            <person name="Durbin R."/>
            <person name="French L."/>
            <person name="Grafham D."/>
            <person name="Gregory S."/>
            <person name="Hubbard T."/>
            <person name="Humphray S."/>
            <person name="Hunt A."/>
            <person name="Jones M."/>
            <person name="Lloyd C."/>
            <person name="McMurray A."/>
            <person name="Matthews L."/>
            <person name="Mercer S."/>
            <person name="Milne S."/>
            <person name="Mullikin J.C."/>
            <person name="Mungall A."/>
            <person name="Plumb R."/>
            <person name="Ross M."/>
            <person name="Shownkeen R."/>
            <person name="Sims S."/>
            <person name="Waterston R.H."/>
            <person name="Wilson R.K."/>
            <person name="Hillier L.W."/>
            <person name="McPherson J.D."/>
            <person name="Marra M.A."/>
            <person name="Mardis E.R."/>
            <person name="Fulton L.A."/>
            <person name="Chinwalla A.T."/>
            <person name="Pepin K.H."/>
            <person name="Gish W.R."/>
            <person name="Chissoe S.L."/>
            <person name="Wendl M.C."/>
            <person name="Delehaunty K.D."/>
            <person name="Miner T.L."/>
            <person name="Delehaunty A."/>
            <person name="Kramer J.B."/>
            <person name="Cook L.L."/>
            <person name="Fulton R.S."/>
            <person name="Johnson D.L."/>
            <person name="Minx P.J."/>
            <person name="Clifton S.W."/>
            <person name="Hawkins T."/>
            <person name="Branscomb E."/>
            <person name="Predki P."/>
            <person name="Richardson P."/>
            <person name="Wenning S."/>
            <person name="Slezak T."/>
            <person name="Doggett N."/>
            <person name="Cheng J.F."/>
            <person name="Olsen A."/>
            <person name="Lucas S."/>
            <person name="Elkin C."/>
            <person name="Uberbacher E."/>
            <person name="Frazier M."/>
            <person name="Gibbs R.A."/>
            <person name="Muzny D.M."/>
            <person name="Scherer S.E."/>
            <person name="Bouck J.B."/>
            <person name="Sodergren E.J."/>
            <person name="Worley K.C."/>
            <person name="Rives C.M."/>
            <person name="Gorrell J.H."/>
            <person name="Metzker M.L."/>
            <person name="Naylor S.L."/>
            <person name="Kucherlapati R.S."/>
            <person name="Nelson D.L."/>
            <person name="Weinstock G.M."/>
            <person name="Sakaki Y."/>
            <person name="Fujiyama A."/>
            <person name="Hattori M."/>
            <person name="Yada T."/>
            <person name="Toyoda A."/>
            <person name="Itoh T."/>
            <person name="Kawagoe C."/>
            <person name="Watanabe H."/>
            <person name="Totoki Y."/>
            <person name="Taylor T."/>
            <person name="Weissenbach J."/>
            <person name="Heilig R."/>
            <person name="Saurin W."/>
            <person name="Artiguenave F."/>
            <person name="Brottier P."/>
            <person name="Bruls T."/>
            <person name="Pelletier E."/>
            <person name="Robert C."/>
            <person name="Wincker P."/>
            <person name="Smith D.R."/>
            <person name="Doucette-Stamm L."/>
            <person name="Rubenfield M."/>
            <person name="Weinstock K."/>
            <person name="Lee H.M."/>
            <person name="Dubois J."/>
            <person name="Rosenthal A."/>
            <person name="Platzer M."/>
            <person name="Nyakatura G."/>
            <person name="Taudien S."/>
            <person name="Rump A."/>
            <person name="Yang H."/>
            <person name="Yu J."/>
            <person name="Wang J."/>
            <person name="Huang G."/>
            <person name="Gu J."/>
            <person name="Hood L."/>
            <person name="Rowen L."/>
            <person name="Madan A."/>
            <person name="Qin S."/>
            <person name="Davis R.W."/>
            <person name="Federspiel N.A."/>
            <person name="Abola A.P."/>
            <person name="Proctor M.J."/>
            <person name="Myers R.M."/>
            <person name="Schmutz J."/>
            <person name="Dickson M."/>
            <person name="Grimwood J."/>
            <person name="Cox D.R."/>
            <person name="Olson M.V."/>
            <person name="Kaul R."/>
            <person name="Raymond C."/>
            <person name="Shimizu N."/>
            <person name="Kawasaki K."/>
            <person name="Minoshima S."/>
            <person name="Evans G.A."/>
            <person name="Athanasiou M."/>
            <person name="Schultz R."/>
            <person name="Roe B.A."/>
            <person name="Chen F."/>
            <person name="Pan H."/>
            <person name="Ramser J."/>
            <person name="Lehrach H."/>
            <person name="Reinhardt R."/>
            <person name="McCombie W.R."/>
            <person name="de la Bastide M."/>
            <person name="Dedhia N."/>
            <person name="Blocker H."/>
            <person name="Hornischer K."/>
            <person name="Nordsiek G."/>
            <person name="Agarwala R."/>
            <person name="Aravind L."/>
            <person name="Bailey J.A."/>
            <person name="Bateman A."/>
            <person name="Batzoglou S."/>
            <person name="Birney E."/>
            <person name="Bork P."/>
            <person name="Brown D.G."/>
            <person name="Burge C.B."/>
            <person name="Cerutti L."/>
            <person name="Chen H.C."/>
            <person name="Church D."/>
            <person name="Clamp M."/>
            <person name="Copley R.R."/>
            <person name="Doerks T."/>
            <person name="Eddy S.R."/>
            <person name="Eichler E.E."/>
            <person name="Furey T.S."/>
            <person name="Galagan J."/>
            <person name="Gilbert J.G."/>
            <person name="Harmon C."/>
            <person name="Hayashizaki Y."/>
            <person name="Haussler D."/>
            <person name="Hermjakob H."/>
            <person name="Hokamp K."/>
            <person name="Jang W."/>
            <person name="Johnson L.S."/>
            <person name="Jones T.A."/>
            <person name="Kasif S."/>
            <person name="Kaspryzk A."/>
            <person name="Kennedy S."/>
            <person name="Kent W.J."/>
            <person name="Kitts P."/>
            <person name="Koonin E.V."/>
            <person name="Korf I."/>
            <person name="Kulp D."/>
            <person name="Lancet D."/>
            <person name="Lowe T.M."/>
            <person name="McLysaght A."/>
            <person name="Mikkelsen T."/>
            <person name="Moran J.V."/>
            <person name="Mulder N."/>
            <person name="Pollara V.J."/>
            <person name="Ponting C.P."/>
            <person name="Schuler G."/>
            <person name="Schultz J."/>
            <person name="Slater G."/>
            <person name="Smit A.F."/>
            <person name="Stupka E."/>
            <person name="Szustakowski J."/>
            <person name="Thierry-Mieg D."/>
            <person name="Thierry-Mieg J."/>
            <person name="Wagner L."/>
            <person name="Wallis J."/>
            <person name="Wheeler R."/>
            <person name="Williams A."/>
            <person name="Wolf Y.I."/>
            <person name="Wolfe K.H."/>
            <person name="Yang S.P."/>
            <person name="Yeh R.F."/>
            <person name="Collins F."/>
            <person name="Guyer M.S."/>
            <person name="Peterson J."/>
            <person name="Felsenfeld A."/>
            <person name="Wetterstrand K.A."/>
            <person name="Patrinos A."/>
            <person name="Morgan M.J."/>
            <person name="de Jong P."/>
            <person name="Catanese J.J."/>
            <person name="Osoegawa K."/>
            <person name="Shizuya H."/>
            <person name="Choi S."/>
            <person name="Chen Y.J."/>
        </authorList>
    </citation>
    <scope>NUCLEOTIDE SEQUENCE [LARGE SCALE GENOMIC DNA]</scope>
</reference>
<dbReference type="AlphaFoldDB" id="H3BT55"/>
<dbReference type="GeneTree" id="ENSGT00940000158312"/>
<reference evidence="2" key="4">
    <citation type="submission" date="2025-08" db="UniProtKB">
        <authorList>
            <consortium name="Ensembl"/>
        </authorList>
    </citation>
    <scope>IDENTIFICATION</scope>
</reference>
<dbReference type="EMBL" id="Z97986">
    <property type="status" value="NOT_ANNOTATED_CDS"/>
    <property type="molecule type" value="Genomic_DNA"/>
</dbReference>
<dbReference type="Proteomes" id="UP000005640">
    <property type="component" value="Chromosome 16"/>
</dbReference>
<dbReference type="EMBL" id="Z98882">
    <property type="status" value="NOT_ANNOTATED_CDS"/>
    <property type="molecule type" value="Genomic_DNA"/>
</dbReference>
<dbReference type="ExpressionAtlas" id="H3BT55">
    <property type="expression patterns" value="baseline and differential"/>
</dbReference>
<reference evidence="2 3" key="3">
    <citation type="journal article" date="2004" name="Nature">
        <title>The sequence and analysis of duplication-rich human chromosome 16.</title>
        <authorList>
            <person name="Martin J."/>
            <person name="Han C."/>
            <person name="Gordon L.A."/>
            <person name="Terry A."/>
            <person name="Prabhakar S."/>
            <person name="She X."/>
            <person name="Xie G."/>
            <person name="Hellsten U."/>
            <person name="Chan Y.M."/>
            <person name="Altherr M."/>
            <person name="Couronne O."/>
            <person name="Aerts A."/>
            <person name="Bajorek E."/>
            <person name="Black S."/>
            <person name="Blumer H."/>
            <person name="Branscomb E."/>
            <person name="Brown N.C."/>
            <person name="Bruno W.J."/>
            <person name="Buckingham J.M."/>
            <person name="Callen D.F."/>
            <person name="Campbell C.S."/>
            <person name="Campbell M.L."/>
            <person name="Campbell E.W."/>
            <person name="Caoile C."/>
            <person name="Challacombe J.F."/>
            <person name="Chasteen L.A."/>
            <person name="Chertkov O."/>
            <person name="Chi H.C."/>
            <person name="Christensen M."/>
            <person name="Clark L.M."/>
            <person name="Cohn J.D."/>
            <person name="Denys M."/>
            <person name="Detter J.C."/>
            <person name="Dickson M."/>
            <person name="Dimitrijevic-Bussod M."/>
            <person name="Escobar J."/>
            <person name="Fawcett J.J."/>
            <person name="Flowers D."/>
            <person name="Fotopulos D."/>
            <person name="Glavina T."/>
            <person name="Gomez M."/>
            <person name="Gonzales E."/>
            <person name="Goodstein D."/>
            <person name="Goodwin L.A."/>
            <person name="Grady D.L."/>
            <person name="Grigoriev I."/>
            <person name="Groza M."/>
            <person name="Hammon N."/>
            <person name="Hawkins T."/>
            <person name="Haydu L."/>
            <person name="Hildebrand C.E."/>
            <person name="Huang W."/>
            <person name="Israni S."/>
            <person name="Jett J."/>
            <person name="Jewett P.B."/>
            <person name="Kadner K."/>
            <person name="Kimball H."/>
            <person name="Kobayashi A."/>
            <person name="Krawczyk M.C."/>
            <person name="Leyba T."/>
            <person name="Longmire J.L."/>
            <person name="Lopez F."/>
            <person name="Lou Y."/>
            <person name="Lowry S."/>
            <person name="Ludeman T."/>
            <person name="Manohar C.F."/>
            <person name="Mark G.A."/>
            <person name="McMurray K.L."/>
            <person name="Meincke L.J."/>
            <person name="Morgan J."/>
            <person name="Moyzis R.K."/>
            <person name="Mundt M.O."/>
            <person name="Munk A.C."/>
            <person name="Nandkeshwar R.D."/>
            <person name="Pitluck S."/>
            <person name="Pollard M."/>
            <person name="Predki P."/>
            <person name="Parson-Quintana B."/>
            <person name="Ramirez L."/>
            <person name="Rash S."/>
            <person name="Retterer J."/>
            <person name="Ricke D.O."/>
            <person name="Robinson D.L."/>
            <person name="Rodriguez A."/>
            <person name="Salamov A."/>
            <person name="Saunders E.H."/>
            <person name="Scott D."/>
            <person name="Shough T."/>
            <person name="Stallings R.L."/>
            <person name="Stalvey M."/>
            <person name="Sutherland R.D."/>
            <person name="Tapia R."/>
            <person name="Tesmer J.G."/>
            <person name="Thayer N."/>
            <person name="Thompson L.S."/>
            <person name="Tice H."/>
            <person name="Torney D.C."/>
            <person name="Tran-Gyamfi M."/>
            <person name="Tsai M."/>
            <person name="Ulanovsky L.E."/>
            <person name="Ustaszewska A."/>
            <person name="Vo N."/>
            <person name="White P.S."/>
            <person name="Williams A.L."/>
            <person name="Wills P.L."/>
            <person name="Wu J.R."/>
            <person name="Wu K."/>
            <person name="Yang J."/>
            <person name="Dejong P."/>
            <person name="Bruce D."/>
            <person name="Doggett N.A."/>
            <person name="Deaven L."/>
            <person name="Schmutz J."/>
            <person name="Grimwood J."/>
            <person name="Richardson P."/>
            <person name="Rokhsar D.S."/>
            <person name="Eichler E.E."/>
            <person name="Gilna P."/>
            <person name="Lucas S.M."/>
            <person name="Myers R.M."/>
            <person name="Rubin E.M."/>
            <person name="Pennacchio L.A."/>
        </authorList>
    </citation>
    <scope>NUCLEOTIDE SEQUENCE [LARGE SCALE GENOMIC DNA]</scope>
</reference>
<evidence type="ECO:0000313" key="3">
    <source>
        <dbReference type="Proteomes" id="UP000005640"/>
    </source>
</evidence>
<dbReference type="Antibodypedia" id="22715">
    <property type="antibodies" value="78 antibodies from 15 providers"/>
</dbReference>
<dbReference type="HOGENOM" id="CLU_2151442_0_0_1"/>
<dbReference type="VEuPathDB" id="HostDB:ENSG00000103326"/>
<organism evidence="2 3">
    <name type="scientific">Homo sapiens</name>
    <name type="common">Human</name>
    <dbReference type="NCBI Taxonomy" id="9606"/>
    <lineage>
        <taxon>Eukaryota</taxon>
        <taxon>Metazoa</taxon>
        <taxon>Chordata</taxon>
        <taxon>Craniata</taxon>
        <taxon>Vertebrata</taxon>
        <taxon>Euteleostomi</taxon>
        <taxon>Mammalia</taxon>
        <taxon>Eutheria</taxon>
        <taxon>Euarchontoglires</taxon>
        <taxon>Primates</taxon>
        <taxon>Haplorrhini</taxon>
        <taxon>Catarrhini</taxon>
        <taxon>Hominidae</taxon>
        <taxon>Homo</taxon>
    </lineage>
</organism>
<evidence type="ECO:0000256" key="1">
    <source>
        <dbReference type="SAM" id="MobiDB-lite"/>
    </source>
</evidence>
<dbReference type="Ensembl" id="ENST00000568988.5">
    <property type="protein sequence ID" value="ENSP00000457030.1"/>
    <property type="gene ID" value="ENSG00000103326.12"/>
</dbReference>
<feature type="non-terminal residue" evidence="2">
    <location>
        <position position="112"/>
    </location>
</feature>
<name>H3BT55_HUMAN</name>
<keyword evidence="3" id="KW-1185">Reference proteome</keyword>
<evidence type="ECO:0000313" key="2">
    <source>
        <dbReference type="Ensembl" id="ENSP00000457030.1"/>
    </source>
</evidence>
<feature type="region of interest" description="Disordered" evidence="1">
    <location>
        <begin position="53"/>
        <end position="112"/>
    </location>
</feature>
<gene>
    <name evidence="2" type="primary">CAPN15</name>
</gene>
<dbReference type="HGNC" id="HGNC:11182">
    <property type="gene designation" value="CAPN15"/>
</dbReference>
<dbReference type="OpenTargets" id="ENSG00000103326"/>
<dbReference type="Ensembl" id="ENST00000568988.5">
    <property type="protein sequence ID" value="ENSP00000457030.1"/>
    <property type="gene ID" value="ENSG00000103326.13"/>
</dbReference>
<dbReference type="UCSC" id="uc059okx.1">
    <property type="organism name" value="human"/>
</dbReference>
<reference evidence="2" key="5">
    <citation type="submission" date="2025-09" db="UniProtKB">
        <authorList>
            <consortium name="Ensembl"/>
        </authorList>
    </citation>
    <scope>IDENTIFICATION</scope>
</reference>
<sequence>MCQVHAQKPHSGPQVLGLRLLQTARLPGAWRAPHPLPRLWGRQAQPLRQKLRTGVLGPEGRPRPARAPGPVGLPCLYPAQRTAGQALRRLPHASAPGGPAAGGRAPEAQGEH</sequence>
<proteinExistence type="predicted"/>
<feature type="compositionally biased region" description="Low complexity" evidence="1">
    <location>
        <begin position="92"/>
        <end position="112"/>
    </location>
</feature>
<accession>H3BT55</accession>
<dbReference type="ProteomicsDB" id="42541"/>
<protein>
    <submittedName>
        <fullName evidence="2">Calpain 15</fullName>
    </submittedName>
</protein>